<organism evidence="2 3">
    <name type="scientific">Methylobacterium durans</name>
    <dbReference type="NCBI Taxonomy" id="2202825"/>
    <lineage>
        <taxon>Bacteria</taxon>
        <taxon>Pseudomonadati</taxon>
        <taxon>Pseudomonadota</taxon>
        <taxon>Alphaproteobacteria</taxon>
        <taxon>Hyphomicrobiales</taxon>
        <taxon>Methylobacteriaceae</taxon>
        <taxon>Methylobacterium</taxon>
    </lineage>
</organism>
<dbReference type="InterPro" id="IPR000792">
    <property type="entry name" value="Tscrpt_reg_LuxR_C"/>
</dbReference>
<sequence length="155" mass="16336">MLQAGFGLTEFQSADIAGGGRDFVKKLLGLGKTRVQFDNENWILVEREGGRPLIMHAAPLPQEGDGGPHTLLVLVDLEGAPTANRAALERVFGLTPAEGRLAALLAAGATTAEAAEAQGLSVATIRAQLGSIFAKTHTRRQAELVMLIMRLSALP</sequence>
<dbReference type="GO" id="GO:0003677">
    <property type="term" value="F:DNA binding"/>
    <property type="evidence" value="ECO:0007669"/>
    <property type="project" value="InterPro"/>
</dbReference>
<dbReference type="OrthoDB" id="7444822at2"/>
<dbReference type="GO" id="GO:0006355">
    <property type="term" value="P:regulation of DNA-templated transcription"/>
    <property type="evidence" value="ECO:0007669"/>
    <property type="project" value="InterPro"/>
</dbReference>
<reference evidence="3" key="1">
    <citation type="submission" date="2018-05" db="EMBL/GenBank/DDBJ databases">
        <title>Complete Genome Sequence of Methylobacterium sp. 17SD2-17.</title>
        <authorList>
            <person name="Srinivasan S."/>
        </authorList>
    </citation>
    <scope>NUCLEOTIDE SEQUENCE [LARGE SCALE GENOMIC DNA]</scope>
    <source>
        <strain evidence="3">17SD2-17</strain>
    </source>
</reference>
<dbReference type="EMBL" id="CP029550">
    <property type="protein sequence ID" value="AWN44586.1"/>
    <property type="molecule type" value="Genomic_DNA"/>
</dbReference>
<dbReference type="SMART" id="SM00421">
    <property type="entry name" value="HTH_LUXR"/>
    <property type="match status" value="1"/>
</dbReference>
<dbReference type="Proteomes" id="UP000245926">
    <property type="component" value="Chromosome"/>
</dbReference>
<dbReference type="InterPro" id="IPR036388">
    <property type="entry name" value="WH-like_DNA-bd_sf"/>
</dbReference>
<dbReference type="KEGG" id="mets:DK389_16230"/>
<dbReference type="InterPro" id="IPR016032">
    <property type="entry name" value="Sig_transdc_resp-reg_C-effctor"/>
</dbReference>
<keyword evidence="3" id="KW-1185">Reference proteome</keyword>
<dbReference type="SUPFAM" id="SSF46894">
    <property type="entry name" value="C-terminal effector domain of the bipartite response regulators"/>
    <property type="match status" value="1"/>
</dbReference>
<evidence type="ECO:0000313" key="3">
    <source>
        <dbReference type="Proteomes" id="UP000245926"/>
    </source>
</evidence>
<feature type="domain" description="HTH luxR-type" evidence="1">
    <location>
        <begin position="91"/>
        <end position="148"/>
    </location>
</feature>
<dbReference type="Gene3D" id="1.10.10.10">
    <property type="entry name" value="Winged helix-like DNA-binding domain superfamily/Winged helix DNA-binding domain"/>
    <property type="match status" value="1"/>
</dbReference>
<gene>
    <name evidence="2" type="ORF">DK389_16230</name>
</gene>
<accession>A0A2U8WGZ6</accession>
<proteinExistence type="predicted"/>
<name>A0A2U8WGZ6_9HYPH</name>
<dbReference type="AlphaFoldDB" id="A0A2U8WGZ6"/>
<evidence type="ECO:0000259" key="1">
    <source>
        <dbReference type="SMART" id="SM00421"/>
    </source>
</evidence>
<protein>
    <submittedName>
        <fullName evidence="2">LuxR family transcriptional regulator</fullName>
    </submittedName>
</protein>
<evidence type="ECO:0000313" key="2">
    <source>
        <dbReference type="EMBL" id="AWN44586.1"/>
    </source>
</evidence>